<dbReference type="EMBL" id="AHOR02000005">
    <property type="protein sequence ID" value="EMF84300.1"/>
    <property type="molecule type" value="Genomic_DNA"/>
</dbReference>
<comment type="caution">
    <text evidence="1">The sequence shown here is derived from an EMBL/GenBank/DDBJ whole genome shotgun (WGS) entry which is preliminary data.</text>
</comment>
<dbReference type="Proteomes" id="UP000011770">
    <property type="component" value="Unassembled WGS sequence"/>
</dbReference>
<dbReference type="CDD" id="cd00085">
    <property type="entry name" value="HNHc"/>
    <property type="match status" value="1"/>
</dbReference>
<protein>
    <submittedName>
        <fullName evidence="1">TIGR02646 family protein</fullName>
    </submittedName>
</protein>
<gene>
    <name evidence="1" type="ORF">LEP1GSC188_4096</name>
</gene>
<reference evidence="1 2" key="1">
    <citation type="submission" date="2013-01" db="EMBL/GenBank/DDBJ databases">
        <authorList>
            <person name="Harkins D.M."/>
            <person name="Durkin A.S."/>
            <person name="Brinkac L.M."/>
            <person name="Haft D.H."/>
            <person name="Selengut J.D."/>
            <person name="Sanka R."/>
            <person name="DePew J."/>
            <person name="Purushe J."/>
            <person name="Tulsiani S.M."/>
            <person name="Graham G.C."/>
            <person name="Burns M.-A."/>
            <person name="Dohnt M.F."/>
            <person name="Smythe L.D."/>
            <person name="McKay D.B."/>
            <person name="Craig S.B."/>
            <person name="Vinetz J.M."/>
            <person name="Sutton G.G."/>
            <person name="Nierman W.C."/>
            <person name="Fouts D.E."/>
        </authorList>
    </citation>
    <scope>NUCLEOTIDE SEQUENCE [LARGE SCALE GENOMIC DNA]</scope>
    <source>
        <strain evidence="1 2">LT2116</strain>
    </source>
</reference>
<proteinExistence type="predicted"/>
<dbReference type="Gene3D" id="1.10.30.50">
    <property type="match status" value="1"/>
</dbReference>
<name>M3H641_9LEPT</name>
<evidence type="ECO:0000313" key="1">
    <source>
        <dbReference type="EMBL" id="EMF84300.1"/>
    </source>
</evidence>
<dbReference type="NCBIfam" id="TIGR02646">
    <property type="entry name" value="retron system putative HNH endonuclease"/>
    <property type="match status" value="1"/>
</dbReference>
<sequence length="227" mass="26168">MRYIQKGSPPYSLLHWKTQRNPPSEGLIDNYEELRRDQNVLNELKTSLLREQGYLCAYTGRKISDSDFHIEHIIAQSHCANGEDTDYHNLLVCFPKPNTSCEYGAIEKKDWPSPSQRNLFISPIMSICKDSFDFQTDGEIIPIGQYQDAAKETISRLNLNHPKLKDFRKEQIDSFLFDDPLSKEDLRNLLKGLQDAEAKIYDGATDQLTPFCFVFSKIIEKLLSLSQ</sequence>
<dbReference type="InterPro" id="IPR003615">
    <property type="entry name" value="HNH_nuc"/>
</dbReference>
<accession>M3H641</accession>
<dbReference type="AlphaFoldDB" id="M3H641"/>
<evidence type="ECO:0000313" key="2">
    <source>
        <dbReference type="Proteomes" id="UP000011770"/>
    </source>
</evidence>
<organism evidence="1 2">
    <name type="scientific">Leptospira weilii serovar Topaz str. LT2116</name>
    <dbReference type="NCBI Taxonomy" id="1088540"/>
    <lineage>
        <taxon>Bacteria</taxon>
        <taxon>Pseudomonadati</taxon>
        <taxon>Spirochaetota</taxon>
        <taxon>Spirochaetia</taxon>
        <taxon>Leptospirales</taxon>
        <taxon>Leptospiraceae</taxon>
        <taxon>Leptospira</taxon>
    </lineage>
</organism>
<dbReference type="InterPro" id="IPR013467">
    <property type="entry name" value="HNH78-like"/>
</dbReference>